<gene>
    <name evidence="1" type="ORF">EVEC_LOCUS3184</name>
</gene>
<keyword evidence="2" id="KW-1185">Reference proteome</keyword>
<protein>
    <submittedName>
        <fullName evidence="3">START domain-containing protein</fullName>
    </submittedName>
</protein>
<dbReference type="Proteomes" id="UP000274131">
    <property type="component" value="Unassembled WGS sequence"/>
</dbReference>
<dbReference type="EMBL" id="UXUI01007528">
    <property type="protein sequence ID" value="VDD88041.1"/>
    <property type="molecule type" value="Genomic_DNA"/>
</dbReference>
<dbReference type="WBParaSite" id="EVEC_0000347601-mRNA-1">
    <property type="protein sequence ID" value="EVEC_0000347601-mRNA-1"/>
    <property type="gene ID" value="EVEC_0000347601"/>
</dbReference>
<reference evidence="3" key="1">
    <citation type="submission" date="2017-02" db="UniProtKB">
        <authorList>
            <consortium name="WormBaseParasite"/>
        </authorList>
    </citation>
    <scope>IDENTIFICATION</scope>
</reference>
<evidence type="ECO:0000313" key="3">
    <source>
        <dbReference type="WBParaSite" id="EVEC_0000347601-mRNA-1"/>
    </source>
</evidence>
<evidence type="ECO:0000313" key="2">
    <source>
        <dbReference type="Proteomes" id="UP000274131"/>
    </source>
</evidence>
<accession>A0A0N4V0M8</accession>
<name>A0A0N4V0M8_ENTVE</name>
<dbReference type="AlphaFoldDB" id="A0A0N4V0M8"/>
<reference evidence="1 2" key="2">
    <citation type="submission" date="2018-10" db="EMBL/GenBank/DDBJ databases">
        <authorList>
            <consortium name="Pathogen Informatics"/>
        </authorList>
    </citation>
    <scope>NUCLEOTIDE SEQUENCE [LARGE SCALE GENOMIC DNA]</scope>
</reference>
<proteinExistence type="predicted"/>
<sequence length="124" mass="13841">MSLFNASVSIAVCEQTGETSANFAEDVVWESLYSGNPYALNYWIQKLPKGGCRVDIFHLLSQVISEKHYHMIDTICDGFLSGKLLPPQNDKDVSSATYLLAFCPFQWQPKAERLSSVLYSLAGK</sequence>
<organism evidence="3">
    <name type="scientific">Enterobius vermicularis</name>
    <name type="common">Human pinworm</name>
    <dbReference type="NCBI Taxonomy" id="51028"/>
    <lineage>
        <taxon>Eukaryota</taxon>
        <taxon>Metazoa</taxon>
        <taxon>Ecdysozoa</taxon>
        <taxon>Nematoda</taxon>
        <taxon>Chromadorea</taxon>
        <taxon>Rhabditida</taxon>
        <taxon>Spirurina</taxon>
        <taxon>Oxyuridomorpha</taxon>
        <taxon>Oxyuroidea</taxon>
        <taxon>Oxyuridae</taxon>
        <taxon>Enterobius</taxon>
    </lineage>
</organism>
<evidence type="ECO:0000313" key="1">
    <source>
        <dbReference type="EMBL" id="VDD88041.1"/>
    </source>
</evidence>